<gene>
    <name evidence="2" type="ORF">JOB18_029265</name>
</gene>
<evidence type="ECO:0000313" key="3">
    <source>
        <dbReference type="Proteomes" id="UP000693946"/>
    </source>
</evidence>
<feature type="domain" description="Reverse transcriptase" evidence="1">
    <location>
        <begin position="2"/>
        <end position="88"/>
    </location>
</feature>
<protein>
    <recommendedName>
        <fullName evidence="1">Reverse transcriptase domain-containing protein</fullName>
    </recommendedName>
</protein>
<evidence type="ECO:0000313" key="2">
    <source>
        <dbReference type="EMBL" id="KAG7479579.1"/>
    </source>
</evidence>
<dbReference type="Proteomes" id="UP000693946">
    <property type="component" value="Linkage Group LG8"/>
</dbReference>
<dbReference type="EMBL" id="JAGKHQ010000020">
    <property type="protein sequence ID" value="KAG7479579.1"/>
    <property type="molecule type" value="Genomic_DNA"/>
</dbReference>
<evidence type="ECO:0000259" key="1">
    <source>
        <dbReference type="Pfam" id="PF00078"/>
    </source>
</evidence>
<keyword evidence="3" id="KW-1185">Reference proteome</keyword>
<organism evidence="2 3">
    <name type="scientific">Solea senegalensis</name>
    <name type="common">Senegalese sole</name>
    <dbReference type="NCBI Taxonomy" id="28829"/>
    <lineage>
        <taxon>Eukaryota</taxon>
        <taxon>Metazoa</taxon>
        <taxon>Chordata</taxon>
        <taxon>Craniata</taxon>
        <taxon>Vertebrata</taxon>
        <taxon>Euteleostomi</taxon>
        <taxon>Actinopterygii</taxon>
        <taxon>Neopterygii</taxon>
        <taxon>Teleostei</taxon>
        <taxon>Neoteleostei</taxon>
        <taxon>Acanthomorphata</taxon>
        <taxon>Carangaria</taxon>
        <taxon>Pleuronectiformes</taxon>
        <taxon>Pleuronectoidei</taxon>
        <taxon>Soleidae</taxon>
        <taxon>Solea</taxon>
    </lineage>
</organism>
<comment type="caution">
    <text evidence="2">The sequence shown here is derived from an EMBL/GenBank/DDBJ whole genome shotgun (WGS) entry which is preliminary data.</text>
</comment>
<dbReference type="PROSITE" id="PS51257">
    <property type="entry name" value="PROKAR_LIPOPROTEIN"/>
    <property type="match status" value="1"/>
</dbReference>
<dbReference type="FunFam" id="3.30.70.270:FF:000003">
    <property type="entry name" value="Transposon Ty3-G Gag-Pol polyprotein"/>
    <property type="match status" value="1"/>
</dbReference>
<dbReference type="InterPro" id="IPR050951">
    <property type="entry name" value="Retrovirus_Pol_polyprotein"/>
</dbReference>
<dbReference type="InterPro" id="IPR000477">
    <property type="entry name" value="RT_dom"/>
</dbReference>
<dbReference type="AlphaFoldDB" id="A0AAV6Q0Z6"/>
<proteinExistence type="predicted"/>
<accession>A0AAV6Q0Z6</accession>
<dbReference type="CDD" id="cd01647">
    <property type="entry name" value="RT_LTR"/>
    <property type="match status" value="1"/>
</dbReference>
<name>A0AAV6Q0Z6_SOLSE</name>
<dbReference type="PANTHER" id="PTHR37984:SF15">
    <property type="entry name" value="INTEGRASE CATALYTIC DOMAIN-CONTAINING PROTEIN"/>
    <property type="match status" value="1"/>
</dbReference>
<dbReference type="PANTHER" id="PTHR37984">
    <property type="entry name" value="PROTEIN CBG26694"/>
    <property type="match status" value="1"/>
</dbReference>
<reference evidence="2 3" key="1">
    <citation type="journal article" date="2021" name="Sci. Rep.">
        <title>Chromosome anchoring in Senegalese sole (Solea senegalensis) reveals sex-associated markers and genome rearrangements in flatfish.</title>
        <authorList>
            <person name="Guerrero-Cozar I."/>
            <person name="Gomez-Garrido J."/>
            <person name="Berbel C."/>
            <person name="Martinez-Blanch J.F."/>
            <person name="Alioto T."/>
            <person name="Claros M.G."/>
            <person name="Gagnaire P.A."/>
            <person name="Manchado M."/>
        </authorList>
    </citation>
    <scope>NUCLEOTIDE SEQUENCE [LARGE SCALE GENOMIC DNA]</scope>
    <source>
        <strain evidence="2">Sse05_10M</strain>
    </source>
</reference>
<dbReference type="Pfam" id="PF00078">
    <property type="entry name" value="RVT_1"/>
    <property type="match status" value="1"/>
</dbReference>
<sequence length="118" mass="13278">MGIFRYTRMPFGLSFASSCFQKIMATIFAGILGVVVYLDDIVVHGEIVTTHDDHLSRVLNVLAHHNLPLNRDKCIFAVPVIEFVGFRLTTSAHFTQMSMPSCACLSPPALHSYRHIWE</sequence>